<sequence length="446" mass="47956">MPQRSRFLAVAVSALLVSSAWATHIDLRGTENDASGLSSHLESGRLPKLQSKLFKRQNEIPLDQGQEIVSGGDTSQVQADDQAVNNDIQQGTSDAQVVQDAGQVAQDADNMLQDANSQETADQGAQLGDMTATADEIKNEKDGNSVLETAQSVIEQATEAAVNSDPVTQVELVNAAEDLQVISAMLSEMPDPATVDVSGKVNGQIEDLRGKSHEECLDLAKTLLYENEAKDLQMQTVVQSLVPVLTGVVNGTITSPATADLDHPDMAIVNASDVVDANSELAQRLRKRGELDKRFLGAAAAGLFGWLGVGLQFKAEVNTPLGNIGVGLALGASKLTDSPPSTAKEPTVVVIEKAAVPVTVNVISSQPQQPQQQPQQIDQQGWNQNQGFPQQIEYSSQQPNPTVLGWNQNNNGRNQDFPYNGNNAFNTGRGTRQPRNRNYKIRKFKF</sequence>
<evidence type="ECO:0000313" key="4">
    <source>
        <dbReference type="Proteomes" id="UP000015100"/>
    </source>
</evidence>
<dbReference type="AlphaFoldDB" id="S8C9G4"/>
<protein>
    <recommendedName>
        <fullName evidence="5">Secreted protein</fullName>
    </recommendedName>
</protein>
<feature type="signal peptide" evidence="2">
    <location>
        <begin position="1"/>
        <end position="22"/>
    </location>
</feature>
<dbReference type="HOGENOM" id="CLU_613969_0_0_1"/>
<dbReference type="OrthoDB" id="10474214at2759"/>
<comment type="caution">
    <text evidence="3">The sequence shown here is derived from an EMBL/GenBank/DDBJ whole genome shotgun (WGS) entry which is preliminary data.</text>
</comment>
<evidence type="ECO:0000313" key="3">
    <source>
        <dbReference type="EMBL" id="EPS44327.1"/>
    </source>
</evidence>
<dbReference type="Proteomes" id="UP000015100">
    <property type="component" value="Unassembled WGS sequence"/>
</dbReference>
<organism evidence="3 4">
    <name type="scientific">Dactylellina haptotyla (strain CBS 200.50)</name>
    <name type="common">Nematode-trapping fungus</name>
    <name type="synonym">Monacrosporium haptotylum</name>
    <dbReference type="NCBI Taxonomy" id="1284197"/>
    <lineage>
        <taxon>Eukaryota</taxon>
        <taxon>Fungi</taxon>
        <taxon>Dikarya</taxon>
        <taxon>Ascomycota</taxon>
        <taxon>Pezizomycotina</taxon>
        <taxon>Orbiliomycetes</taxon>
        <taxon>Orbiliales</taxon>
        <taxon>Orbiliaceae</taxon>
        <taxon>Dactylellina</taxon>
    </lineage>
</organism>
<feature type="compositionally biased region" description="Polar residues" evidence="1">
    <location>
        <begin position="420"/>
        <end position="430"/>
    </location>
</feature>
<dbReference type="EMBL" id="AQGS01000051">
    <property type="protein sequence ID" value="EPS44327.1"/>
    <property type="molecule type" value="Genomic_DNA"/>
</dbReference>
<proteinExistence type="predicted"/>
<name>S8C9G4_DACHA</name>
<accession>S8C9G4</accession>
<reference evidence="4" key="2">
    <citation type="submission" date="2013-04" db="EMBL/GenBank/DDBJ databases">
        <title>Genomic mechanisms accounting for the adaptation to parasitism in nematode-trapping fungi.</title>
        <authorList>
            <person name="Ahren D.G."/>
        </authorList>
    </citation>
    <scope>NUCLEOTIDE SEQUENCE [LARGE SCALE GENOMIC DNA]</scope>
    <source>
        <strain evidence="4">CBS 200.50</strain>
    </source>
</reference>
<gene>
    <name evidence="3" type="ORF">H072_1685</name>
</gene>
<evidence type="ECO:0008006" key="5">
    <source>
        <dbReference type="Google" id="ProtNLM"/>
    </source>
</evidence>
<evidence type="ECO:0000256" key="1">
    <source>
        <dbReference type="SAM" id="MobiDB-lite"/>
    </source>
</evidence>
<dbReference type="OMA" id="SSAWATH"/>
<keyword evidence="4" id="KW-1185">Reference proteome</keyword>
<keyword evidence="2" id="KW-0732">Signal</keyword>
<evidence type="ECO:0000256" key="2">
    <source>
        <dbReference type="SAM" id="SignalP"/>
    </source>
</evidence>
<feature type="region of interest" description="Disordered" evidence="1">
    <location>
        <begin position="407"/>
        <end position="437"/>
    </location>
</feature>
<feature type="chain" id="PRO_5004548968" description="Secreted protein" evidence="2">
    <location>
        <begin position="23"/>
        <end position="446"/>
    </location>
</feature>
<reference evidence="3 4" key="1">
    <citation type="journal article" date="2013" name="PLoS Genet.">
        <title>Genomic mechanisms accounting for the adaptation to parasitism in nematode-trapping fungi.</title>
        <authorList>
            <person name="Meerupati T."/>
            <person name="Andersson K.M."/>
            <person name="Friman E."/>
            <person name="Kumar D."/>
            <person name="Tunlid A."/>
            <person name="Ahren D."/>
        </authorList>
    </citation>
    <scope>NUCLEOTIDE SEQUENCE [LARGE SCALE GENOMIC DNA]</scope>
    <source>
        <strain evidence="3 4">CBS 200.50</strain>
    </source>
</reference>